<evidence type="ECO:0000313" key="1">
    <source>
        <dbReference type="EMBL" id="HIQ32935.1"/>
    </source>
</evidence>
<dbReference type="AlphaFoldDB" id="A0A833A003"/>
<accession>A0A833A003</accession>
<dbReference type="Proteomes" id="UP000623215">
    <property type="component" value="Unassembled WGS sequence"/>
</dbReference>
<name>A0A833A003_9EURY</name>
<reference evidence="1" key="1">
    <citation type="journal article" date="2020" name="ISME J.">
        <title>Gammaproteobacteria mediating utilization of methyl-, sulfur- and petroleum organic compounds in deep ocean hydrothermal plumes.</title>
        <authorList>
            <person name="Zhou Z."/>
            <person name="Liu Y."/>
            <person name="Pan J."/>
            <person name="Cron B.R."/>
            <person name="Toner B.M."/>
            <person name="Anantharaman K."/>
            <person name="Breier J.A."/>
            <person name="Dick G.J."/>
            <person name="Li M."/>
        </authorList>
    </citation>
    <scope>NUCLEOTIDE SEQUENCE</scope>
    <source>
        <strain evidence="1">SZUA-1534</strain>
    </source>
</reference>
<organism evidence="1 2">
    <name type="scientific">Methanothermococcus okinawensis</name>
    <dbReference type="NCBI Taxonomy" id="155863"/>
    <lineage>
        <taxon>Archaea</taxon>
        <taxon>Methanobacteriati</taxon>
        <taxon>Methanobacteriota</taxon>
        <taxon>Methanomada group</taxon>
        <taxon>Methanococci</taxon>
        <taxon>Methanococcales</taxon>
        <taxon>Methanococcaceae</taxon>
        <taxon>Methanothermococcus</taxon>
    </lineage>
</organism>
<sequence length="186" mass="21681">MKVGVTRMYRDVAEEIGIENYSVIDPYNTRLKNEYSLLIISRGYREKVKRLNPFPIFEISSATFDDLINSVKGLARLNLGSPEKIERYLLTIEERKNYIKSLDVKRDVEVNPLSHFLEKVVLDLNIPVSREGIPLVPDYMADRYRGKKAFILKTHKYHLNTLERVEDRYLSLINLLNSFSGDNLDL</sequence>
<proteinExistence type="predicted"/>
<dbReference type="EMBL" id="DQVW01000110">
    <property type="protein sequence ID" value="HIQ32935.1"/>
    <property type="molecule type" value="Genomic_DNA"/>
</dbReference>
<evidence type="ECO:0000313" key="2">
    <source>
        <dbReference type="Proteomes" id="UP000623215"/>
    </source>
</evidence>
<comment type="caution">
    <text evidence="1">The sequence shown here is derived from an EMBL/GenBank/DDBJ whole genome shotgun (WGS) entry which is preliminary data.</text>
</comment>
<gene>
    <name evidence="1" type="ORF">EYH55_05610</name>
</gene>
<protein>
    <submittedName>
        <fullName evidence="1">Uncharacterized protein</fullName>
    </submittedName>
</protein>